<dbReference type="EMBL" id="JWZT01001272">
    <property type="protein sequence ID" value="KII72340.1"/>
    <property type="molecule type" value="Genomic_DNA"/>
</dbReference>
<accession>A0A0C2N7L6</accession>
<keyword evidence="2" id="KW-1185">Reference proteome</keyword>
<gene>
    <name evidence="1" type="ORF">RF11_10738</name>
</gene>
<comment type="caution">
    <text evidence="1">The sequence shown here is derived from an EMBL/GenBank/DDBJ whole genome shotgun (WGS) entry which is preliminary data.</text>
</comment>
<sequence>MVILTIAVVFHDIKQSKKWSSVNRHYTSSYITKNQFNNLSFVSDERYGVVYKEINSLPCLGERSRDLLFTAVFTIINLIEEHFSRWKRYAKSSTPENETEPF</sequence>
<proteinExistence type="predicted"/>
<dbReference type="Proteomes" id="UP000031668">
    <property type="component" value="Unassembled WGS sequence"/>
</dbReference>
<dbReference type="AlphaFoldDB" id="A0A0C2N7L6"/>
<reference evidence="1 2" key="1">
    <citation type="journal article" date="2014" name="Genome Biol. Evol.">
        <title>The genome of the myxosporean Thelohanellus kitauei shows adaptations to nutrient acquisition within its fish host.</title>
        <authorList>
            <person name="Yang Y."/>
            <person name="Xiong J."/>
            <person name="Zhou Z."/>
            <person name="Huo F."/>
            <person name="Miao W."/>
            <person name="Ran C."/>
            <person name="Liu Y."/>
            <person name="Zhang J."/>
            <person name="Feng J."/>
            <person name="Wang M."/>
            <person name="Wang M."/>
            <person name="Wang L."/>
            <person name="Yao B."/>
        </authorList>
    </citation>
    <scope>NUCLEOTIDE SEQUENCE [LARGE SCALE GENOMIC DNA]</scope>
    <source>
        <strain evidence="1">Wuqing</strain>
    </source>
</reference>
<name>A0A0C2N7L6_THEKT</name>
<evidence type="ECO:0000313" key="2">
    <source>
        <dbReference type="Proteomes" id="UP000031668"/>
    </source>
</evidence>
<evidence type="ECO:0000313" key="1">
    <source>
        <dbReference type="EMBL" id="KII72340.1"/>
    </source>
</evidence>
<organism evidence="1 2">
    <name type="scientific">Thelohanellus kitauei</name>
    <name type="common">Myxosporean</name>
    <dbReference type="NCBI Taxonomy" id="669202"/>
    <lineage>
        <taxon>Eukaryota</taxon>
        <taxon>Metazoa</taxon>
        <taxon>Cnidaria</taxon>
        <taxon>Myxozoa</taxon>
        <taxon>Myxosporea</taxon>
        <taxon>Bivalvulida</taxon>
        <taxon>Platysporina</taxon>
        <taxon>Myxobolidae</taxon>
        <taxon>Thelohanellus</taxon>
    </lineage>
</organism>
<protein>
    <submittedName>
        <fullName evidence="1">Uncharacterized protein</fullName>
    </submittedName>
</protein>